<reference evidence="1 2" key="1">
    <citation type="journal article" date="2012" name="Genet. Mol. Biol.">
        <title>Analysis of 16S rRNA and mxaF genes revealing insights into Methylobacterium niche-specific plant association.</title>
        <authorList>
            <person name="Dourado M.N."/>
            <person name="Andreote F.D."/>
            <person name="Dini-Andreote F."/>
            <person name="Conti R."/>
            <person name="Araujo J.M."/>
            <person name="Araujo W.L."/>
        </authorList>
    </citation>
    <scope>NUCLEOTIDE SEQUENCE [LARGE SCALE GENOMIC DNA]</scope>
    <source>
        <strain evidence="1 2">TC3-10</strain>
    </source>
</reference>
<accession>A0ABU7TMM1</accession>
<evidence type="ECO:0000313" key="1">
    <source>
        <dbReference type="EMBL" id="MEE7490729.1"/>
    </source>
</evidence>
<comment type="caution">
    <text evidence="1">The sequence shown here is derived from an EMBL/GenBank/DDBJ whole genome shotgun (WGS) entry which is preliminary data.</text>
</comment>
<keyword evidence="2" id="KW-1185">Reference proteome</keyword>
<name>A0ABU7TMM1_9HYPH</name>
<protein>
    <submittedName>
        <fullName evidence="1">Uncharacterized protein</fullName>
    </submittedName>
</protein>
<sequence length="61" mass="6086">MPHYFIDTLGGAVVRAAADGRALARSRAVAGSGARPPVRSAVAPPVPVALRLTAAGTPAPR</sequence>
<organism evidence="1 2">
    <name type="scientific">Methylobacterium oryzae</name>
    <dbReference type="NCBI Taxonomy" id="334852"/>
    <lineage>
        <taxon>Bacteria</taxon>
        <taxon>Pseudomonadati</taxon>
        <taxon>Pseudomonadota</taxon>
        <taxon>Alphaproteobacteria</taxon>
        <taxon>Hyphomicrobiales</taxon>
        <taxon>Methylobacteriaceae</taxon>
        <taxon>Methylobacterium</taxon>
    </lineage>
</organism>
<proteinExistence type="predicted"/>
<evidence type="ECO:0000313" key="2">
    <source>
        <dbReference type="Proteomes" id="UP001355206"/>
    </source>
</evidence>
<dbReference type="EMBL" id="MLCA01000004">
    <property type="protein sequence ID" value="MEE7490729.1"/>
    <property type="molecule type" value="Genomic_DNA"/>
</dbReference>
<dbReference type="Proteomes" id="UP001355206">
    <property type="component" value="Unassembled WGS sequence"/>
</dbReference>
<gene>
    <name evidence="1" type="ORF">MOTC310_09745</name>
</gene>